<organism evidence="7">
    <name type="scientific">Granulicella tundricola (strain ATCC BAA-1859 / DSM 23138 / MP5ACTX9)</name>
    <dbReference type="NCBI Taxonomy" id="1198114"/>
    <lineage>
        <taxon>Bacteria</taxon>
        <taxon>Pseudomonadati</taxon>
        <taxon>Acidobacteriota</taxon>
        <taxon>Terriglobia</taxon>
        <taxon>Terriglobales</taxon>
        <taxon>Acidobacteriaceae</taxon>
        <taxon>Granulicella</taxon>
    </lineage>
</organism>
<keyword evidence="4 5" id="KW-0472">Membrane</keyword>
<dbReference type="OrthoDB" id="2657448at2"/>
<keyword evidence="7" id="KW-1185">Reference proteome</keyword>
<sequence>MQCAICHAEVGPQSAFCNSCGAPVAAAAAGPADTSGYSTVNAGAPPVGYAAPPAYGAAPPYTGPTAASSGLSDNVASALAYVTIIPAIIFLVLEPYNKVPLIKFHSWQSIGLCVASIVIQIALTILQIALHFIPLIGLLFVPVHLLVGLGIFLLWIFVIIKASRGEWYKLPVIGDFAEKQARS</sequence>
<evidence type="ECO:0000256" key="3">
    <source>
        <dbReference type="ARBA" id="ARBA00022989"/>
    </source>
</evidence>
<dbReference type="PANTHER" id="PTHR36460">
    <property type="entry name" value="UPF0132 DOMAIN PROTEIN (AFU_ORTHOLOGUE AFUA_3G10255)"/>
    <property type="match status" value="1"/>
</dbReference>
<dbReference type="PaxDb" id="1198114-AciX9_0745"/>
<evidence type="ECO:0000313" key="7">
    <source>
        <dbReference type="Proteomes" id="UP000000343"/>
    </source>
</evidence>
<accession>E8X0F1</accession>
<dbReference type="InterPro" id="IPR019109">
    <property type="entry name" value="MamF_MmsF"/>
</dbReference>
<feature type="transmembrane region" description="Helical" evidence="5">
    <location>
        <begin position="109"/>
        <end position="130"/>
    </location>
</feature>
<feature type="transmembrane region" description="Helical" evidence="5">
    <location>
        <begin position="136"/>
        <end position="160"/>
    </location>
</feature>
<dbReference type="PANTHER" id="PTHR36460:SF1">
    <property type="entry name" value="UPF0132 DOMAIN PROTEIN (AFU_ORTHOLOGUE AFUA_3G10255)"/>
    <property type="match status" value="1"/>
</dbReference>
<evidence type="ECO:0000256" key="5">
    <source>
        <dbReference type="SAM" id="Phobius"/>
    </source>
</evidence>
<feature type="transmembrane region" description="Helical" evidence="5">
    <location>
        <begin position="78"/>
        <end position="97"/>
    </location>
</feature>
<dbReference type="KEGG" id="acm:AciX9_0745"/>
<dbReference type="AlphaFoldDB" id="E8X0F1"/>
<protein>
    <recommendedName>
        <fullName evidence="8">Zinc-ribbon domain-containing protein</fullName>
    </recommendedName>
</protein>
<evidence type="ECO:0000256" key="2">
    <source>
        <dbReference type="ARBA" id="ARBA00022692"/>
    </source>
</evidence>
<dbReference type="STRING" id="1198114.AciX9_0745"/>
<evidence type="ECO:0000256" key="4">
    <source>
        <dbReference type="ARBA" id="ARBA00023136"/>
    </source>
</evidence>
<keyword evidence="2 5" id="KW-0812">Transmembrane</keyword>
<dbReference type="HOGENOM" id="CLU_1359831_0_0_0"/>
<dbReference type="EMBL" id="CP002480">
    <property type="protein sequence ID" value="ADW67815.1"/>
    <property type="molecule type" value="Genomic_DNA"/>
</dbReference>
<name>E8X0F1_GRATM</name>
<dbReference type="Proteomes" id="UP000000343">
    <property type="component" value="Chromosome"/>
</dbReference>
<dbReference type="GO" id="GO:0016020">
    <property type="term" value="C:membrane"/>
    <property type="evidence" value="ECO:0007669"/>
    <property type="project" value="UniProtKB-SubCell"/>
</dbReference>
<keyword evidence="3 5" id="KW-1133">Transmembrane helix</keyword>
<reference evidence="7" key="1">
    <citation type="submission" date="2011-01" db="EMBL/GenBank/DDBJ databases">
        <title>Complete sequence of chromosome of Acidobacterium sp. MP5ACTX9.</title>
        <authorList>
            <consortium name="US DOE Joint Genome Institute"/>
            <person name="Lucas S."/>
            <person name="Copeland A."/>
            <person name="Lapidus A."/>
            <person name="Cheng J.-F."/>
            <person name="Goodwin L."/>
            <person name="Pitluck S."/>
            <person name="Teshima H."/>
            <person name="Detter J.C."/>
            <person name="Han C."/>
            <person name="Tapia R."/>
            <person name="Land M."/>
            <person name="Hauser L."/>
            <person name="Kyrpides N."/>
            <person name="Ivanova N."/>
            <person name="Ovchinnikova G."/>
            <person name="Pagani I."/>
            <person name="Rawat S.R."/>
            <person name="Mannisto M."/>
            <person name="Haggblom M.M."/>
            <person name="Woyke T."/>
        </authorList>
    </citation>
    <scope>NUCLEOTIDE SEQUENCE [LARGE SCALE GENOMIC DNA]</scope>
    <source>
        <strain evidence="7">MP5ACTX9</strain>
    </source>
</reference>
<evidence type="ECO:0008006" key="8">
    <source>
        <dbReference type="Google" id="ProtNLM"/>
    </source>
</evidence>
<dbReference type="Pfam" id="PF09685">
    <property type="entry name" value="MamF_MmsF"/>
    <property type="match status" value="1"/>
</dbReference>
<comment type="subcellular location">
    <subcellularLocation>
        <location evidence="1">Membrane</location>
        <topology evidence="1">Multi-pass membrane protein</topology>
    </subcellularLocation>
</comment>
<evidence type="ECO:0000313" key="6">
    <source>
        <dbReference type="EMBL" id="ADW67815.1"/>
    </source>
</evidence>
<dbReference type="eggNOG" id="COG4818">
    <property type="taxonomic scope" value="Bacteria"/>
</dbReference>
<gene>
    <name evidence="6" type="ordered locus">AciX9_0745</name>
</gene>
<proteinExistence type="predicted"/>
<evidence type="ECO:0000256" key="1">
    <source>
        <dbReference type="ARBA" id="ARBA00004141"/>
    </source>
</evidence>